<protein>
    <submittedName>
        <fullName evidence="1">Uncharacterized protein</fullName>
    </submittedName>
</protein>
<accession>A0ABD5VZM1</accession>
<sequence>MTNSTEELFVYNERREVLGYCLESDDFILLLKDERPYEYNANRGFWQASVPISIDAEIQTAGLSPDETHKQSLVLVARQIEDLPSKVPEKLESDVTVTVSAPQKVQRTDVLMGLYATKQD</sequence>
<evidence type="ECO:0000313" key="2">
    <source>
        <dbReference type="Proteomes" id="UP001596445"/>
    </source>
</evidence>
<evidence type="ECO:0000313" key="1">
    <source>
        <dbReference type="EMBL" id="MFC7057257.1"/>
    </source>
</evidence>
<dbReference type="Proteomes" id="UP001596445">
    <property type="component" value="Unassembled WGS sequence"/>
</dbReference>
<dbReference type="RefSeq" id="WP_382184026.1">
    <property type="nucleotide sequence ID" value="NZ_JBHSZI010000001.1"/>
</dbReference>
<comment type="caution">
    <text evidence="1">The sequence shown here is derived from an EMBL/GenBank/DDBJ whole genome shotgun (WGS) entry which is preliminary data.</text>
</comment>
<organism evidence="1 2">
    <name type="scientific">Halovenus salina</name>
    <dbReference type="NCBI Taxonomy" id="1510225"/>
    <lineage>
        <taxon>Archaea</taxon>
        <taxon>Methanobacteriati</taxon>
        <taxon>Methanobacteriota</taxon>
        <taxon>Stenosarchaea group</taxon>
        <taxon>Halobacteria</taxon>
        <taxon>Halobacteriales</taxon>
        <taxon>Haloarculaceae</taxon>
        <taxon>Halovenus</taxon>
    </lineage>
</organism>
<gene>
    <name evidence="1" type="ORF">ACFQQG_02495</name>
</gene>
<reference evidence="1 2" key="1">
    <citation type="journal article" date="2019" name="Int. J. Syst. Evol. Microbiol.">
        <title>The Global Catalogue of Microorganisms (GCM) 10K type strain sequencing project: providing services to taxonomists for standard genome sequencing and annotation.</title>
        <authorList>
            <consortium name="The Broad Institute Genomics Platform"/>
            <consortium name="The Broad Institute Genome Sequencing Center for Infectious Disease"/>
            <person name="Wu L."/>
            <person name="Ma J."/>
        </authorList>
    </citation>
    <scope>NUCLEOTIDE SEQUENCE [LARGE SCALE GENOMIC DNA]</scope>
    <source>
        <strain evidence="1 2">JCM 30072</strain>
    </source>
</reference>
<dbReference type="AlphaFoldDB" id="A0ABD5VZM1"/>
<dbReference type="EMBL" id="JBHSZI010000001">
    <property type="protein sequence ID" value="MFC7057257.1"/>
    <property type="molecule type" value="Genomic_DNA"/>
</dbReference>
<name>A0ABD5VZM1_9EURY</name>
<keyword evidence="2" id="KW-1185">Reference proteome</keyword>
<proteinExistence type="predicted"/>